<evidence type="ECO:0000256" key="1">
    <source>
        <dbReference type="ARBA" id="ARBA00004141"/>
    </source>
</evidence>
<gene>
    <name evidence="9" type="ORF">BAVI_03404</name>
</gene>
<evidence type="ECO:0000313" key="10">
    <source>
        <dbReference type="Proteomes" id="UP000018877"/>
    </source>
</evidence>
<feature type="transmembrane region" description="Helical" evidence="8">
    <location>
        <begin position="210"/>
        <end position="233"/>
    </location>
</feature>
<dbReference type="Proteomes" id="UP000018877">
    <property type="component" value="Unassembled WGS sequence"/>
</dbReference>
<evidence type="ECO:0008006" key="11">
    <source>
        <dbReference type="Google" id="ProtNLM"/>
    </source>
</evidence>
<evidence type="ECO:0000256" key="3">
    <source>
        <dbReference type="ARBA" id="ARBA00022448"/>
    </source>
</evidence>
<reference evidence="9 10" key="1">
    <citation type="journal article" date="2014" name="Environ. Microbiol.">
        <title>The nitrate-ammonifying and nosZ-carrying bacterium Bacillus vireti is a potent source and sink for nitric and nitrous oxide under high nitrate conditions.</title>
        <authorList>
            <person name="Mania D."/>
            <person name="Heylen K."/>
            <person name="van Spanning R.J."/>
            <person name="Frostegard A."/>
        </authorList>
    </citation>
    <scope>NUCLEOTIDE SEQUENCE [LARGE SCALE GENOMIC DNA]</scope>
    <source>
        <strain evidence="9 10">LMG 21834</strain>
    </source>
</reference>
<keyword evidence="7 8" id="KW-0472">Membrane</keyword>
<protein>
    <recommendedName>
        <fullName evidence="11">Spore germination protein</fullName>
    </recommendedName>
</protein>
<name>A0AB94IT47_9BACI</name>
<dbReference type="GO" id="GO:0009847">
    <property type="term" value="P:spore germination"/>
    <property type="evidence" value="ECO:0007669"/>
    <property type="project" value="InterPro"/>
</dbReference>
<feature type="transmembrane region" description="Helical" evidence="8">
    <location>
        <begin position="136"/>
        <end position="158"/>
    </location>
</feature>
<evidence type="ECO:0000313" key="9">
    <source>
        <dbReference type="EMBL" id="ETI70225.1"/>
    </source>
</evidence>
<keyword evidence="3" id="KW-0813">Transport</keyword>
<evidence type="ECO:0000256" key="6">
    <source>
        <dbReference type="ARBA" id="ARBA00022989"/>
    </source>
</evidence>
<dbReference type="PANTHER" id="PTHR34975:SF2">
    <property type="entry name" value="SPORE GERMINATION PROTEIN A2"/>
    <property type="match status" value="1"/>
</dbReference>
<dbReference type="RefSeq" id="WP_024026897.1">
    <property type="nucleotide sequence ID" value="NZ_ALAN01000025.1"/>
</dbReference>
<feature type="transmembrane region" description="Helical" evidence="8">
    <location>
        <begin position="111"/>
        <end position="129"/>
    </location>
</feature>
<keyword evidence="6 8" id="KW-1133">Transmembrane helix</keyword>
<dbReference type="EMBL" id="ALAN01000025">
    <property type="protein sequence ID" value="ETI70225.1"/>
    <property type="molecule type" value="Genomic_DNA"/>
</dbReference>
<evidence type="ECO:0000256" key="7">
    <source>
        <dbReference type="ARBA" id="ARBA00023136"/>
    </source>
</evidence>
<feature type="transmembrane region" description="Helical" evidence="8">
    <location>
        <begin position="331"/>
        <end position="352"/>
    </location>
</feature>
<feature type="transmembrane region" description="Helical" evidence="8">
    <location>
        <begin position="5"/>
        <end position="26"/>
    </location>
</feature>
<keyword evidence="5 8" id="KW-0812">Transmembrane</keyword>
<comment type="caution">
    <text evidence="9">The sequence shown here is derived from an EMBL/GenBank/DDBJ whole genome shotgun (WGS) entry which is preliminary data.</text>
</comment>
<comment type="similarity">
    <text evidence="2">Belongs to the amino acid-polyamine-organocation (APC) superfamily. Spore germination protein (SGP) (TC 2.A.3.9) family.</text>
</comment>
<feature type="transmembrane region" description="Helical" evidence="8">
    <location>
        <begin position="32"/>
        <end position="51"/>
    </location>
</feature>
<proteinExistence type="inferred from homology"/>
<comment type="subcellular location">
    <subcellularLocation>
        <location evidence="1">Membrane</location>
        <topology evidence="1">Multi-pass membrane protein</topology>
    </subcellularLocation>
</comment>
<dbReference type="GO" id="GO:0016020">
    <property type="term" value="C:membrane"/>
    <property type="evidence" value="ECO:0007669"/>
    <property type="project" value="UniProtKB-SubCell"/>
</dbReference>
<dbReference type="InterPro" id="IPR004761">
    <property type="entry name" value="Spore_GerAB"/>
</dbReference>
<feature type="transmembrane region" description="Helical" evidence="8">
    <location>
        <begin position="304"/>
        <end position="325"/>
    </location>
</feature>
<accession>A0AB94IT47</accession>
<dbReference type="PANTHER" id="PTHR34975">
    <property type="entry name" value="SPORE GERMINATION PROTEIN A2"/>
    <property type="match status" value="1"/>
</dbReference>
<keyword evidence="10" id="KW-1185">Reference proteome</keyword>
<feature type="transmembrane region" description="Helical" evidence="8">
    <location>
        <begin position="263"/>
        <end position="283"/>
    </location>
</feature>
<feature type="transmembrane region" description="Helical" evidence="8">
    <location>
        <begin position="77"/>
        <end position="99"/>
    </location>
</feature>
<sequence length="357" mass="41096">MNRYYLYLVLLNMLANVIIFVPKILIEYRYKGAVMGILIAVPIGIVLNYFYTKTITKFPEQGLPEITADSKHRWLKILHLGGFQIIWFSAGLITLIGFIDILSRFVNPEMPKLSLLAIYLAAIFLIIQLPTDRVMYILEIVLFLNLPLIGFIIFKAFTNEFLSWDSILEVGTHIFERPSLKSIAAATYCFSGYANLIIFNRVIKGKLKNWNLIVIFFLGLVNLFTTFLIPIGFHGSDGAQQYLYPWISTSDSLRLTYSPIERVIFLFLMFYMSITLISVSVHWHIAFELLKGTFKEKVSNKKNWLVLASFAGCSIVGVIFLNALLLDKLTVYWMIVRLGFEIILVGSFFFWARRRTT</sequence>
<evidence type="ECO:0000256" key="5">
    <source>
        <dbReference type="ARBA" id="ARBA00022692"/>
    </source>
</evidence>
<dbReference type="AlphaFoldDB" id="A0AB94IT47"/>
<keyword evidence="4" id="KW-0309">Germination</keyword>
<organism evidence="9 10">
    <name type="scientific">Neobacillus vireti LMG 21834</name>
    <dbReference type="NCBI Taxonomy" id="1131730"/>
    <lineage>
        <taxon>Bacteria</taxon>
        <taxon>Bacillati</taxon>
        <taxon>Bacillota</taxon>
        <taxon>Bacilli</taxon>
        <taxon>Bacillales</taxon>
        <taxon>Bacillaceae</taxon>
        <taxon>Neobacillus</taxon>
    </lineage>
</organism>
<evidence type="ECO:0000256" key="8">
    <source>
        <dbReference type="SAM" id="Phobius"/>
    </source>
</evidence>
<dbReference type="Pfam" id="PF03845">
    <property type="entry name" value="Spore_permease"/>
    <property type="match status" value="1"/>
</dbReference>
<evidence type="ECO:0000256" key="4">
    <source>
        <dbReference type="ARBA" id="ARBA00022544"/>
    </source>
</evidence>
<feature type="transmembrane region" description="Helical" evidence="8">
    <location>
        <begin position="178"/>
        <end position="198"/>
    </location>
</feature>
<evidence type="ECO:0000256" key="2">
    <source>
        <dbReference type="ARBA" id="ARBA00007998"/>
    </source>
</evidence>